<evidence type="ECO:0000256" key="1">
    <source>
        <dbReference type="ARBA" id="ARBA00004162"/>
    </source>
</evidence>
<dbReference type="InterPro" id="IPR052153">
    <property type="entry name" value="DVL/RTFL_small_peptides"/>
</dbReference>
<dbReference type="InterPro" id="IPR012552">
    <property type="entry name" value="DVL"/>
</dbReference>
<gene>
    <name evidence="8" type="ORF">CITCOLO1_LOCUS20178</name>
</gene>
<evidence type="ECO:0000256" key="6">
    <source>
        <dbReference type="ARBA" id="ARBA00023136"/>
    </source>
</evidence>
<evidence type="ECO:0008006" key="10">
    <source>
        <dbReference type="Google" id="ProtNLM"/>
    </source>
</evidence>
<dbReference type="PANTHER" id="PTHR47855">
    <property type="entry name" value="OS01G0525701 PROTEIN"/>
    <property type="match status" value="1"/>
</dbReference>
<keyword evidence="3" id="KW-1003">Cell membrane</keyword>
<organism evidence="8 9">
    <name type="scientific">Citrullus colocynthis</name>
    <name type="common">colocynth</name>
    <dbReference type="NCBI Taxonomy" id="252529"/>
    <lineage>
        <taxon>Eukaryota</taxon>
        <taxon>Viridiplantae</taxon>
        <taxon>Streptophyta</taxon>
        <taxon>Embryophyta</taxon>
        <taxon>Tracheophyta</taxon>
        <taxon>Spermatophyta</taxon>
        <taxon>Magnoliopsida</taxon>
        <taxon>eudicotyledons</taxon>
        <taxon>Gunneridae</taxon>
        <taxon>Pentapetalae</taxon>
        <taxon>rosids</taxon>
        <taxon>fabids</taxon>
        <taxon>Cucurbitales</taxon>
        <taxon>Cucurbitaceae</taxon>
        <taxon>Benincaseae</taxon>
        <taxon>Citrullus</taxon>
    </lineage>
</organism>
<keyword evidence="4" id="KW-0812">Transmembrane</keyword>
<sequence length="78" mass="8725">MGVVSGGFRGKKQRGLMVHALPCQQIAVKMKVMMMSSSGSSKRRLSSPTRGFGGVVREQRAKLYIIRRCVVMLLCWHD</sequence>
<comment type="subcellular location">
    <subcellularLocation>
        <location evidence="1">Cell membrane</location>
        <topology evidence="1">Single-pass membrane protein</topology>
    </subcellularLocation>
</comment>
<dbReference type="EMBL" id="OZ021742">
    <property type="protein sequence ID" value="CAK9327789.1"/>
    <property type="molecule type" value="Genomic_DNA"/>
</dbReference>
<proteinExistence type="inferred from homology"/>
<keyword evidence="9" id="KW-1185">Reference proteome</keyword>
<evidence type="ECO:0000256" key="5">
    <source>
        <dbReference type="ARBA" id="ARBA00022989"/>
    </source>
</evidence>
<evidence type="ECO:0000256" key="3">
    <source>
        <dbReference type="ARBA" id="ARBA00022475"/>
    </source>
</evidence>
<evidence type="ECO:0000313" key="9">
    <source>
        <dbReference type="Proteomes" id="UP001642487"/>
    </source>
</evidence>
<dbReference type="Pfam" id="PF08137">
    <property type="entry name" value="DVL"/>
    <property type="match status" value="1"/>
</dbReference>
<evidence type="ECO:0000256" key="7">
    <source>
        <dbReference type="ARBA" id="ARBA00024340"/>
    </source>
</evidence>
<reference evidence="8 9" key="1">
    <citation type="submission" date="2024-03" db="EMBL/GenBank/DDBJ databases">
        <authorList>
            <person name="Gkanogiannis A."/>
            <person name="Becerra Lopez-Lavalle L."/>
        </authorList>
    </citation>
    <scope>NUCLEOTIDE SEQUENCE [LARGE SCALE GENOMIC DNA]</scope>
</reference>
<keyword evidence="2" id="KW-0217">Developmental protein</keyword>
<accession>A0ABP0Z5J3</accession>
<comment type="similarity">
    <text evidence="7">Belongs to the DVL/RTFL small polypeptides family.</text>
</comment>
<keyword evidence="6" id="KW-0472">Membrane</keyword>
<evidence type="ECO:0000256" key="2">
    <source>
        <dbReference type="ARBA" id="ARBA00022473"/>
    </source>
</evidence>
<dbReference type="Proteomes" id="UP001642487">
    <property type="component" value="Chromosome 8"/>
</dbReference>
<name>A0ABP0Z5J3_9ROSI</name>
<dbReference type="PANTHER" id="PTHR47855:SF6">
    <property type="entry name" value="ROTUNDIFOLIA LIKE 8"/>
    <property type="match status" value="1"/>
</dbReference>
<evidence type="ECO:0000313" key="8">
    <source>
        <dbReference type="EMBL" id="CAK9327789.1"/>
    </source>
</evidence>
<keyword evidence="5" id="KW-1133">Transmembrane helix</keyword>
<evidence type="ECO:0000256" key="4">
    <source>
        <dbReference type="ARBA" id="ARBA00022692"/>
    </source>
</evidence>
<protein>
    <recommendedName>
        <fullName evidence="10">ROTUNDIFOLIA like 8</fullName>
    </recommendedName>
</protein>